<keyword evidence="2" id="KW-0229">DNA integration</keyword>
<dbReference type="Gene3D" id="1.10.443.10">
    <property type="entry name" value="Intergrase catalytic core"/>
    <property type="match status" value="1"/>
</dbReference>
<dbReference type="GO" id="GO:0015074">
    <property type="term" value="P:DNA integration"/>
    <property type="evidence" value="ECO:0007669"/>
    <property type="project" value="UniProtKB-KW"/>
</dbReference>
<comment type="caution">
    <text evidence="8">The sequence shown here is derived from an EMBL/GenBank/DDBJ whole genome shotgun (WGS) entry which is preliminary data.</text>
</comment>
<reference evidence="8 9" key="1">
    <citation type="journal article" date="2016" name="Nat. Commun.">
        <title>Thousands of microbial genomes shed light on interconnected biogeochemical processes in an aquifer system.</title>
        <authorList>
            <person name="Anantharaman K."/>
            <person name="Brown C.T."/>
            <person name="Hug L.A."/>
            <person name="Sharon I."/>
            <person name="Castelle C.J."/>
            <person name="Probst A.J."/>
            <person name="Thomas B.C."/>
            <person name="Singh A."/>
            <person name="Wilkins M.J."/>
            <person name="Karaoz U."/>
            <person name="Brodie E.L."/>
            <person name="Williams K.H."/>
            <person name="Hubbard S.S."/>
            <person name="Banfield J.F."/>
        </authorList>
    </citation>
    <scope>NUCLEOTIDE SEQUENCE [LARGE SCALE GENOMIC DNA]</scope>
</reference>
<dbReference type="InterPro" id="IPR044068">
    <property type="entry name" value="CB"/>
</dbReference>
<evidence type="ECO:0008006" key="10">
    <source>
        <dbReference type="Google" id="ProtNLM"/>
    </source>
</evidence>
<evidence type="ECO:0000256" key="2">
    <source>
        <dbReference type="ARBA" id="ARBA00022908"/>
    </source>
</evidence>
<comment type="similarity">
    <text evidence="1">Belongs to the 'phage' integrase family.</text>
</comment>
<dbReference type="InterPro" id="IPR013762">
    <property type="entry name" value="Integrase-like_cat_sf"/>
</dbReference>
<evidence type="ECO:0000256" key="5">
    <source>
        <dbReference type="PROSITE-ProRule" id="PRU01248"/>
    </source>
</evidence>
<dbReference type="SUPFAM" id="SSF56349">
    <property type="entry name" value="DNA breaking-rejoining enzymes"/>
    <property type="match status" value="1"/>
</dbReference>
<dbReference type="InterPro" id="IPR004107">
    <property type="entry name" value="Integrase_SAM-like_N"/>
</dbReference>
<dbReference type="AlphaFoldDB" id="A0A1F6NMQ8"/>
<protein>
    <recommendedName>
        <fullName evidence="10">Tyr recombinase domain-containing protein</fullName>
    </recommendedName>
</protein>
<evidence type="ECO:0000256" key="1">
    <source>
        <dbReference type="ARBA" id="ARBA00008857"/>
    </source>
</evidence>
<gene>
    <name evidence="8" type="ORF">A2493_01545</name>
</gene>
<dbReference type="EMBL" id="MFQW01000045">
    <property type="protein sequence ID" value="OGH85286.1"/>
    <property type="molecule type" value="Genomic_DNA"/>
</dbReference>
<dbReference type="Proteomes" id="UP000178349">
    <property type="component" value="Unassembled WGS sequence"/>
</dbReference>
<dbReference type="GO" id="GO:0006310">
    <property type="term" value="P:DNA recombination"/>
    <property type="evidence" value="ECO:0007669"/>
    <property type="project" value="UniProtKB-KW"/>
</dbReference>
<keyword evidence="3 5" id="KW-0238">DNA-binding</keyword>
<evidence type="ECO:0000259" key="7">
    <source>
        <dbReference type="PROSITE" id="PS51900"/>
    </source>
</evidence>
<dbReference type="PANTHER" id="PTHR30349">
    <property type="entry name" value="PHAGE INTEGRASE-RELATED"/>
    <property type="match status" value="1"/>
</dbReference>
<dbReference type="PROSITE" id="PS51898">
    <property type="entry name" value="TYR_RECOMBINASE"/>
    <property type="match status" value="1"/>
</dbReference>
<dbReference type="GO" id="GO:0003677">
    <property type="term" value="F:DNA binding"/>
    <property type="evidence" value="ECO:0007669"/>
    <property type="project" value="UniProtKB-UniRule"/>
</dbReference>
<evidence type="ECO:0000313" key="8">
    <source>
        <dbReference type="EMBL" id="OGH85286.1"/>
    </source>
</evidence>
<organism evidence="8 9">
    <name type="scientific">Candidatus Magasanikbacteria bacterium RIFOXYC12_FULL_33_11</name>
    <dbReference type="NCBI Taxonomy" id="1798701"/>
    <lineage>
        <taxon>Bacteria</taxon>
        <taxon>Candidatus Magasanikiibacteriota</taxon>
    </lineage>
</organism>
<evidence type="ECO:0000256" key="4">
    <source>
        <dbReference type="ARBA" id="ARBA00023172"/>
    </source>
</evidence>
<keyword evidence="4" id="KW-0233">DNA recombination</keyword>
<dbReference type="InterPro" id="IPR011010">
    <property type="entry name" value="DNA_brk_join_enz"/>
</dbReference>
<dbReference type="Pfam" id="PF00589">
    <property type="entry name" value="Phage_integrase"/>
    <property type="match status" value="1"/>
</dbReference>
<dbReference type="Gene3D" id="1.10.150.130">
    <property type="match status" value="1"/>
</dbReference>
<accession>A0A1F6NMQ8</accession>
<dbReference type="InterPro" id="IPR050090">
    <property type="entry name" value="Tyrosine_recombinase_XerCD"/>
</dbReference>
<proteinExistence type="inferred from homology"/>
<dbReference type="InterPro" id="IPR002104">
    <property type="entry name" value="Integrase_catalytic"/>
</dbReference>
<dbReference type="PROSITE" id="PS51900">
    <property type="entry name" value="CB"/>
    <property type="match status" value="1"/>
</dbReference>
<evidence type="ECO:0000313" key="9">
    <source>
        <dbReference type="Proteomes" id="UP000178349"/>
    </source>
</evidence>
<feature type="domain" description="Core-binding (CB)" evidence="7">
    <location>
        <begin position="1"/>
        <end position="82"/>
    </location>
</feature>
<feature type="domain" description="Tyr recombinase" evidence="6">
    <location>
        <begin position="98"/>
        <end position="270"/>
    </location>
</feature>
<evidence type="ECO:0000259" key="6">
    <source>
        <dbReference type="PROSITE" id="PS51898"/>
    </source>
</evidence>
<name>A0A1F6NMQ8_9BACT</name>
<sequence>MIEKQLITKTKNKLLQKKYSGKTITTYLFYLKKYFEFLKTKKLKDNPKSVQIFLNQKKKEKLSTQSLNLILNILIFFYTNVQTNVDKLEIKHHKTKDKRPQTLNELQIKKLLANTNNQKHYLVFALSYGSGLKISELVSLRVKDLDFENNLIKICNKQGKQIRTSILPTVLKDKLQQYIKTKKANSPLFPNTKGNKLTTRTLQQAFIRALARTKIKKQASFQSLRHSFATQVLESGVDKQSLQKVLGLKNIRSIDKYKKNIKIENIRIKSPL</sequence>
<dbReference type="Pfam" id="PF13495">
    <property type="entry name" value="Phage_int_SAM_4"/>
    <property type="match status" value="1"/>
</dbReference>
<evidence type="ECO:0000256" key="3">
    <source>
        <dbReference type="ARBA" id="ARBA00023125"/>
    </source>
</evidence>
<dbReference type="PANTHER" id="PTHR30349:SF41">
    <property type="entry name" value="INTEGRASE_RECOMBINASE PROTEIN MJ0367-RELATED"/>
    <property type="match status" value="1"/>
</dbReference>
<dbReference type="InterPro" id="IPR010998">
    <property type="entry name" value="Integrase_recombinase_N"/>
</dbReference>